<name>A0AAD0M6C6_PSEAV</name>
<dbReference type="AlphaFoldDB" id="A0AAD0M6C6"/>
<sequence length="327" mass="36631">MTSFLVRILALEKLECKKADHVHFKEKEIKMKIQFALSRPFAEASSPNNRASVIAGIVICEREFSDYDVMPIEFPKPGAPGVRCDAADFILSDKHLDNLANRHDDPKQIQGKSFISALQGNLWRSSDASHPSGEVALVKTRMPDIPEGQHAYALFGIIRGEPADLRSLCERVYETTAALAQGVMTSTGSATYTGREVANIMQENLLISLHSKHVWGFSEEKLAVMATTTISNYDQYNADLQHLATHGVHLSKESNQQPPCPEHLNYAREMSARGMLPLPMCETREQGEKMEKIMDELHEADLNRMITQYDPNIEDVLSADHCEPEPR</sequence>
<evidence type="ECO:0000313" key="1">
    <source>
        <dbReference type="EMBL" id="AXH59582.1"/>
    </source>
</evidence>
<proteinExistence type="predicted"/>
<dbReference type="Proteomes" id="UP000006426">
    <property type="component" value="Plasmid pmppla107"/>
</dbReference>
<keyword evidence="1" id="KW-0614">Plasmid</keyword>
<evidence type="ECO:0000313" key="2">
    <source>
        <dbReference type="Proteomes" id="UP000006426"/>
    </source>
</evidence>
<geneLocation type="plasmid" evidence="2">
    <name>pmppla107</name>
</geneLocation>
<reference evidence="1 2" key="1">
    <citation type="journal article" date="2011" name="PLoS Pathog.">
        <title>Dynamic evolution of pathogenicity revealed by sequencing and comparative genomics of 19 Pseudomonas syringae isolates.</title>
        <authorList>
            <person name="Baltrus D.A."/>
            <person name="Nishimura M.T."/>
            <person name="Romanchuk A."/>
            <person name="Chang J.H."/>
            <person name="Mukhtar M.S."/>
            <person name="Cherkis K."/>
            <person name="Roach J."/>
            <person name="Grant S.R."/>
            <person name="Jones C.D."/>
            <person name="Dangl J.L."/>
        </authorList>
    </citation>
    <scope>NUCLEOTIDE SEQUENCE [LARGE SCALE GENOMIC DNA]</scope>
    <source>
        <strain evidence="1 2">M301315</strain>
    </source>
</reference>
<organism evidence="1 2">
    <name type="scientific">Pseudomonas amygdali pv. lachrymans str. M301315</name>
    <dbReference type="NCBI Taxonomy" id="629260"/>
    <lineage>
        <taxon>Bacteria</taxon>
        <taxon>Pseudomonadati</taxon>
        <taxon>Pseudomonadota</taxon>
        <taxon>Gammaproteobacteria</taxon>
        <taxon>Pseudomonadales</taxon>
        <taxon>Pseudomonadaceae</taxon>
        <taxon>Pseudomonas</taxon>
        <taxon>Pseudomonas amygdali</taxon>
    </lineage>
</organism>
<dbReference type="EMBL" id="CP031226">
    <property type="protein sequence ID" value="AXH59582.1"/>
    <property type="molecule type" value="Genomic_DNA"/>
</dbReference>
<dbReference type="RefSeq" id="WP_054068200.1">
    <property type="nucleotide sequence ID" value="NZ_CP031226.1"/>
</dbReference>
<gene>
    <name evidence="1" type="ORF">PLA107_030620</name>
</gene>
<protein>
    <submittedName>
        <fullName evidence="1">Uncharacterized protein</fullName>
    </submittedName>
</protein>
<accession>A0AAD0M6C6</accession>